<feature type="domain" description="SSD" evidence="10">
    <location>
        <begin position="371"/>
        <end position="497"/>
    </location>
</feature>
<dbReference type="Gene3D" id="3.30.70.1320">
    <property type="entry name" value="Multidrug efflux transporter AcrB pore domain like"/>
    <property type="match status" value="1"/>
</dbReference>
<protein>
    <submittedName>
        <fullName evidence="11">Multidrug efflux RND transporter permease subunit</fullName>
    </submittedName>
</protein>
<comment type="caution">
    <text evidence="11">The sequence shown here is derived from an EMBL/GenBank/DDBJ whole genome shotgun (WGS) entry which is preliminary data.</text>
</comment>
<evidence type="ECO:0000256" key="4">
    <source>
        <dbReference type="ARBA" id="ARBA00022475"/>
    </source>
</evidence>
<proteinExistence type="inferred from homology"/>
<feature type="transmembrane region" description="Helical" evidence="9">
    <location>
        <begin position="368"/>
        <end position="388"/>
    </location>
</feature>
<evidence type="ECO:0000256" key="7">
    <source>
        <dbReference type="ARBA" id="ARBA00022989"/>
    </source>
</evidence>
<dbReference type="SUPFAM" id="SSF82714">
    <property type="entry name" value="Multidrug efflux transporter AcrB TolC docking domain, DN and DC subdomains"/>
    <property type="match status" value="2"/>
</dbReference>
<dbReference type="Gene3D" id="1.20.1640.10">
    <property type="entry name" value="Multidrug efflux transporter AcrB transmembrane domain"/>
    <property type="match status" value="2"/>
</dbReference>
<organism evidence="11 12">
    <name type="scientific">Helicobacter apodemus</name>
    <dbReference type="NCBI Taxonomy" id="135569"/>
    <lineage>
        <taxon>Bacteria</taxon>
        <taxon>Pseudomonadati</taxon>
        <taxon>Campylobacterota</taxon>
        <taxon>Epsilonproteobacteria</taxon>
        <taxon>Campylobacterales</taxon>
        <taxon>Helicobacteraceae</taxon>
        <taxon>Helicobacter</taxon>
    </lineage>
</organism>
<keyword evidence="5" id="KW-0997">Cell inner membrane</keyword>
<dbReference type="NCBIfam" id="TIGR00915">
    <property type="entry name" value="2A0602"/>
    <property type="match status" value="1"/>
</dbReference>
<feature type="transmembrane region" description="Helical" evidence="9">
    <location>
        <begin position="394"/>
        <end position="415"/>
    </location>
</feature>
<comment type="similarity">
    <text evidence="2">Belongs to the resistance-nodulation-cell division (RND) (TC 2.A.6) family.</text>
</comment>
<feature type="transmembrane region" description="Helical" evidence="9">
    <location>
        <begin position="870"/>
        <end position="889"/>
    </location>
</feature>
<evidence type="ECO:0000313" key="11">
    <source>
        <dbReference type="EMBL" id="TLE16117.1"/>
    </source>
</evidence>
<accession>A0A4U8UDX8</accession>
<dbReference type="PROSITE" id="PS50156">
    <property type="entry name" value="SSD"/>
    <property type="match status" value="1"/>
</dbReference>
<dbReference type="Gene3D" id="3.30.2090.10">
    <property type="entry name" value="Multidrug efflux transporter AcrB TolC docking domain, DN and DC subdomains"/>
    <property type="match status" value="2"/>
</dbReference>
<dbReference type="AlphaFoldDB" id="A0A4U8UDX8"/>
<keyword evidence="7 9" id="KW-1133">Transmembrane helix</keyword>
<feature type="transmembrane region" description="Helical" evidence="9">
    <location>
        <begin position="436"/>
        <end position="460"/>
    </location>
</feature>
<dbReference type="NCBIfam" id="NF000282">
    <property type="entry name" value="RND_permease_1"/>
    <property type="match status" value="1"/>
</dbReference>
<dbReference type="GO" id="GO:0009636">
    <property type="term" value="P:response to toxic substance"/>
    <property type="evidence" value="ECO:0007669"/>
    <property type="project" value="UniProtKB-ARBA"/>
</dbReference>
<keyword evidence="6 9" id="KW-0812">Transmembrane</keyword>
<feature type="transmembrane region" description="Helical" evidence="9">
    <location>
        <begin position="922"/>
        <end position="946"/>
    </location>
</feature>
<feature type="transmembrane region" description="Helical" evidence="9">
    <location>
        <begin position="12"/>
        <end position="33"/>
    </location>
</feature>
<dbReference type="InterPro" id="IPR027463">
    <property type="entry name" value="AcrB_DN_DC_subdom"/>
</dbReference>
<evidence type="ECO:0000256" key="5">
    <source>
        <dbReference type="ARBA" id="ARBA00022519"/>
    </source>
</evidence>
<feature type="transmembrane region" description="Helical" evidence="9">
    <location>
        <begin position="472"/>
        <end position="499"/>
    </location>
</feature>
<feature type="transmembrane region" description="Helical" evidence="9">
    <location>
        <begin position="342"/>
        <end position="361"/>
    </location>
</feature>
<dbReference type="InterPro" id="IPR004764">
    <property type="entry name" value="MdtF-like"/>
</dbReference>
<dbReference type="SUPFAM" id="SSF82866">
    <property type="entry name" value="Multidrug efflux transporter AcrB transmembrane domain"/>
    <property type="match status" value="2"/>
</dbReference>
<dbReference type="Gene3D" id="3.30.70.1440">
    <property type="entry name" value="Multidrug efflux transporter AcrB pore domain"/>
    <property type="match status" value="1"/>
</dbReference>
<feature type="transmembrane region" description="Helical" evidence="9">
    <location>
        <begin position="536"/>
        <end position="553"/>
    </location>
</feature>
<gene>
    <name evidence="11" type="ORF">LS72_004225</name>
</gene>
<dbReference type="PANTHER" id="PTHR32063:SF13">
    <property type="entry name" value="MULTIDRUG EFFLUX PUMP SUBUNIT ACRB-RELATED"/>
    <property type="match status" value="1"/>
</dbReference>
<dbReference type="GO" id="GO:0042910">
    <property type="term" value="F:xenobiotic transmembrane transporter activity"/>
    <property type="evidence" value="ECO:0007669"/>
    <property type="project" value="TreeGrafter"/>
</dbReference>
<dbReference type="SUPFAM" id="SSF82693">
    <property type="entry name" value="Multidrug efflux transporter AcrB pore domain, PN1, PN2, PC1 and PC2 subdomains"/>
    <property type="match status" value="4"/>
</dbReference>
<dbReference type="FunFam" id="3.30.70.1430:FF:000001">
    <property type="entry name" value="Efflux pump membrane transporter"/>
    <property type="match status" value="1"/>
</dbReference>
<dbReference type="FunFam" id="1.20.1640.10:FF:000001">
    <property type="entry name" value="Efflux pump membrane transporter"/>
    <property type="match status" value="1"/>
</dbReference>
<keyword evidence="3" id="KW-0813">Transport</keyword>
<dbReference type="InterPro" id="IPR000731">
    <property type="entry name" value="SSD"/>
</dbReference>
<evidence type="ECO:0000259" key="10">
    <source>
        <dbReference type="PROSITE" id="PS50156"/>
    </source>
</evidence>
<sequence length="1044" mass="114311">MFSKFFINRPVLAMVMSIVLVIAGSLSIFSLPVEEYPQVTPPQVVITATYPGASAAVISNNVASVLENSINGVEGMIYMQSSSTSSGSLSINVFFTNETDPNQATINVNNRVQAVLSKLPQEVQRYGVSVQKRSSTILAVYSLYSSLTSQNPTYLANYAAINIIDELKRISGVGDVTLFSRQEYSMRIWLDPAKLNKYNLISSEIIALIQEQNSQFAAGAFGQEPIREDLDFTYTVTTKGRFSKPQEFENILIRTNADGSSLLLKDIARVELGAEDYSVNAFYNGKPAVAFATFLQPGANALEVASNVEAKMKELSLKFPEGIEYAIPYDTTAFVHISVKEVIKTFIEAIILVIIVIYFFLQNFRATIIPVLAVPVSIIGAFGGIYLLGFSINLLTLFGLILAIGIVVDDAIIVIENVERIIHQEKLSVKEATTKAMEEIASPVIAIVLVLSAVFIPVAFIGGFSGEIYKQFAITIVISVIISGFVALTLTPALCVSILKNQEVKPFYIVKKFNNFFDWLTHKFTNSVANSIRRGTLYLVLFIGLLAITYGLFTRVPTSLVPAEDKGILLISMQLPPATALSKTTQMASFVESTVRNNQEVDSIMVLAGYDILSSAVRTFGGAAFAKLKDWGERKESSQNSQALAGSLTKQLMQNPNAIIFALNPPPIMGLSLTEGFEMYIQDRTGGSIEDLQKYTQLVLQKASERKELTGLRTTLNANIPQYNVSLDRDKAKSLGVNIVDVFSTLQSTFGSYYVNDFNLYGRTYKVNIQSESPFRESPENLRNVFVRSQSGELIPISALVTFERVIGADILQRFNLFPAAQVTGNTNQGYSSGDALKAIEEVANEVLPDGYTIAWSGSSYQEKTSSGTGAVAFIFGLIFVFLILAAQYERWLMPLAVLTAVPFAVFGAIFATWIRGLENDIYFQIGLVTLIALSAKNAILIVEFAMQAREKERKSISDAAIEAAKLRFRPIVMTSLAFTIGVLPLAISTGAGSASRHAIGTGVIGGMLAATFIATLFIPLFYTYFAKLSEFIARLRNKNESYN</sequence>
<keyword evidence="12" id="KW-1185">Reference proteome</keyword>
<reference evidence="11 12" key="1">
    <citation type="journal article" date="2014" name="Genome Announc.">
        <title>Draft genome sequences of eight enterohepatic helicobacter species isolated from both laboratory and wild rodents.</title>
        <authorList>
            <person name="Sheh A."/>
            <person name="Shen Z."/>
            <person name="Fox J.G."/>
        </authorList>
    </citation>
    <scope>NUCLEOTIDE SEQUENCE [LARGE SCALE GENOMIC DNA]</scope>
    <source>
        <strain evidence="11 12">MIT-03-7007</strain>
    </source>
</reference>
<comment type="subcellular location">
    <subcellularLocation>
        <location evidence="1">Cell inner membrane</location>
        <topology evidence="1">Multi-pass membrane protein</topology>
    </subcellularLocation>
</comment>
<feature type="transmembrane region" description="Helical" evidence="9">
    <location>
        <begin position="1000"/>
        <end position="1026"/>
    </location>
</feature>
<evidence type="ECO:0000256" key="3">
    <source>
        <dbReference type="ARBA" id="ARBA00022448"/>
    </source>
</evidence>
<name>A0A4U8UDX8_9HELI</name>
<evidence type="ECO:0000256" key="9">
    <source>
        <dbReference type="SAM" id="Phobius"/>
    </source>
</evidence>
<dbReference type="InterPro" id="IPR001036">
    <property type="entry name" value="Acrflvin-R"/>
</dbReference>
<dbReference type="Gene3D" id="3.30.70.1430">
    <property type="entry name" value="Multidrug efflux transporter AcrB pore domain"/>
    <property type="match status" value="2"/>
</dbReference>
<evidence type="ECO:0000256" key="2">
    <source>
        <dbReference type="ARBA" id="ARBA00010942"/>
    </source>
</evidence>
<evidence type="ECO:0000313" key="12">
    <source>
        <dbReference type="Proteomes" id="UP000029920"/>
    </source>
</evidence>
<dbReference type="GO" id="GO:0005886">
    <property type="term" value="C:plasma membrane"/>
    <property type="evidence" value="ECO:0007669"/>
    <property type="project" value="UniProtKB-SubCell"/>
</dbReference>
<dbReference type="PRINTS" id="PR00702">
    <property type="entry name" value="ACRIFLAVINRP"/>
</dbReference>
<keyword evidence="4" id="KW-1003">Cell membrane</keyword>
<dbReference type="Proteomes" id="UP000029920">
    <property type="component" value="Unassembled WGS sequence"/>
</dbReference>
<dbReference type="GO" id="GO:0015562">
    <property type="term" value="F:efflux transmembrane transporter activity"/>
    <property type="evidence" value="ECO:0007669"/>
    <property type="project" value="InterPro"/>
</dbReference>
<dbReference type="RefSeq" id="WP_138155088.1">
    <property type="nucleotide sequence ID" value="NZ_JRPC02000009.1"/>
</dbReference>
<feature type="transmembrane region" description="Helical" evidence="9">
    <location>
        <begin position="967"/>
        <end position="988"/>
    </location>
</feature>
<dbReference type="PANTHER" id="PTHR32063">
    <property type="match status" value="1"/>
</dbReference>
<evidence type="ECO:0000256" key="1">
    <source>
        <dbReference type="ARBA" id="ARBA00004429"/>
    </source>
</evidence>
<evidence type="ECO:0000256" key="6">
    <source>
        <dbReference type="ARBA" id="ARBA00022692"/>
    </source>
</evidence>
<dbReference type="Pfam" id="PF00873">
    <property type="entry name" value="ACR_tran"/>
    <property type="match status" value="1"/>
</dbReference>
<evidence type="ECO:0000256" key="8">
    <source>
        <dbReference type="ARBA" id="ARBA00023136"/>
    </source>
</evidence>
<dbReference type="EMBL" id="JRPC02000009">
    <property type="protein sequence ID" value="TLE16117.1"/>
    <property type="molecule type" value="Genomic_DNA"/>
</dbReference>
<keyword evidence="8 9" id="KW-0472">Membrane</keyword>
<feature type="transmembrane region" description="Helical" evidence="9">
    <location>
        <begin position="896"/>
        <end position="916"/>
    </location>
</feature>